<evidence type="ECO:0000256" key="2">
    <source>
        <dbReference type="SAM" id="Phobius"/>
    </source>
</evidence>
<sequence>MQVDFNHDEKSITGFEKYASPDDVVADAESPDSDDGKNSKSTTKPTSSSVYILENNNIHEGDTIQLVTGSVWAFLPPSHIPIAKALLTGFWGVAVFATLSAVGYPLGNSVPEACREESENFFYPFGFFGFLICILFPLWGLAFFGHMLDALQQGLLPFCRSYDRELTIGVGCGMVGALATSLYGLHVAPPTTIGSESECSKCHDVVRTSSWSFLLAVGGLSLLHVLHFQYMTRARQRYMDSRTVVLY</sequence>
<keyword evidence="4" id="KW-1185">Reference proteome</keyword>
<feature type="compositionally biased region" description="Acidic residues" evidence="1">
    <location>
        <begin position="24"/>
        <end position="33"/>
    </location>
</feature>
<feature type="transmembrane region" description="Helical" evidence="2">
    <location>
        <begin position="85"/>
        <end position="106"/>
    </location>
</feature>
<evidence type="ECO:0000313" key="4">
    <source>
        <dbReference type="Proteomes" id="UP000051952"/>
    </source>
</evidence>
<dbReference type="EMBL" id="CYKH01002065">
    <property type="protein sequence ID" value="CUG92596.1"/>
    <property type="molecule type" value="Genomic_DNA"/>
</dbReference>
<protein>
    <submittedName>
        <fullName evidence="3">Transmembrane protein, putative</fullName>
    </submittedName>
</protein>
<reference evidence="4" key="1">
    <citation type="submission" date="2015-09" db="EMBL/GenBank/DDBJ databases">
        <authorList>
            <consortium name="Pathogen Informatics"/>
        </authorList>
    </citation>
    <scope>NUCLEOTIDE SEQUENCE [LARGE SCALE GENOMIC DNA]</scope>
    <source>
        <strain evidence="4">Lake Konstanz</strain>
    </source>
</reference>
<gene>
    <name evidence="3" type="ORF">BSAL_38390</name>
</gene>
<organism evidence="3 4">
    <name type="scientific">Bodo saltans</name>
    <name type="common">Flagellated protozoan</name>
    <dbReference type="NCBI Taxonomy" id="75058"/>
    <lineage>
        <taxon>Eukaryota</taxon>
        <taxon>Discoba</taxon>
        <taxon>Euglenozoa</taxon>
        <taxon>Kinetoplastea</taxon>
        <taxon>Metakinetoplastina</taxon>
        <taxon>Eubodonida</taxon>
        <taxon>Bodonidae</taxon>
        <taxon>Bodo</taxon>
    </lineage>
</organism>
<feature type="transmembrane region" description="Helical" evidence="2">
    <location>
        <begin position="121"/>
        <end position="145"/>
    </location>
</feature>
<dbReference type="VEuPathDB" id="TriTrypDB:BSAL_38390"/>
<accession>A0A0S4JT69</accession>
<evidence type="ECO:0000313" key="3">
    <source>
        <dbReference type="EMBL" id="CUG92596.1"/>
    </source>
</evidence>
<proteinExistence type="predicted"/>
<dbReference type="Proteomes" id="UP000051952">
    <property type="component" value="Unassembled WGS sequence"/>
</dbReference>
<feature type="transmembrane region" description="Helical" evidence="2">
    <location>
        <begin position="166"/>
        <end position="188"/>
    </location>
</feature>
<evidence type="ECO:0000256" key="1">
    <source>
        <dbReference type="SAM" id="MobiDB-lite"/>
    </source>
</evidence>
<keyword evidence="2" id="KW-0472">Membrane</keyword>
<name>A0A0S4JT69_BODSA</name>
<feature type="transmembrane region" description="Helical" evidence="2">
    <location>
        <begin position="208"/>
        <end position="228"/>
    </location>
</feature>
<feature type="region of interest" description="Disordered" evidence="1">
    <location>
        <begin position="1"/>
        <end position="46"/>
    </location>
</feature>
<dbReference type="AlphaFoldDB" id="A0A0S4JT69"/>
<keyword evidence="2 3" id="KW-0812">Transmembrane</keyword>
<keyword evidence="2" id="KW-1133">Transmembrane helix</keyword>
<feature type="compositionally biased region" description="Basic and acidic residues" evidence="1">
    <location>
        <begin position="1"/>
        <end position="11"/>
    </location>
</feature>